<dbReference type="AlphaFoldDB" id="A0A412PI97"/>
<feature type="signal peptide" evidence="3">
    <location>
        <begin position="1"/>
        <end position="21"/>
    </location>
</feature>
<protein>
    <submittedName>
        <fullName evidence="5">Amino acid-binding protein</fullName>
    </submittedName>
</protein>
<comment type="caution">
    <text evidence="5">The sequence shown here is derived from an EMBL/GenBank/DDBJ whole genome shotgun (WGS) entry which is preliminary data.</text>
</comment>
<keyword evidence="2 3" id="KW-0732">Signal</keyword>
<accession>A0A412PI97</accession>
<dbReference type="PANTHER" id="PTHR30483">
    <property type="entry name" value="LEUCINE-SPECIFIC-BINDING PROTEIN"/>
    <property type="match status" value="1"/>
</dbReference>
<dbReference type="PANTHER" id="PTHR30483:SF6">
    <property type="entry name" value="PERIPLASMIC BINDING PROTEIN OF ABC TRANSPORTER FOR NATURAL AMINO ACIDS"/>
    <property type="match status" value="1"/>
</dbReference>
<organism evidence="5 6">
    <name type="scientific">Solobacterium moorei</name>
    <dbReference type="NCBI Taxonomy" id="102148"/>
    <lineage>
        <taxon>Bacteria</taxon>
        <taxon>Bacillati</taxon>
        <taxon>Bacillota</taxon>
        <taxon>Erysipelotrichia</taxon>
        <taxon>Erysipelotrichales</taxon>
        <taxon>Erysipelotrichaceae</taxon>
        <taxon>Solobacterium</taxon>
    </lineage>
</organism>
<dbReference type="Gene3D" id="3.40.50.2300">
    <property type="match status" value="2"/>
</dbReference>
<comment type="similarity">
    <text evidence="1">Belongs to the leucine-binding protein family.</text>
</comment>
<name>A0A412PI97_9FIRM</name>
<dbReference type="Pfam" id="PF13458">
    <property type="entry name" value="Peripla_BP_6"/>
    <property type="match status" value="1"/>
</dbReference>
<sequence length="391" mass="41499">MMSFKKMVKGGLAALMALSLAACEASEGSGKSTSTETTSDYVASGDLKSYTIGTLGPTTGDYAVYGLAVTNAVKLAVEDYNAANGTKIKVDVQDSQGDQTQALNIYNKFVSDTKVAGIIGGTVSGESYAIAVQSKDTGVPIITPSGTAANITDEGGPNVFRACYTDPQQAKQVADFTYETLGLKKAAMIYNSDDDYSTGVAEAFKAEFESKGGKVVLSEAFSTSDQDFSSQLTKIAAEDIDVLFVPNYYEKDVQIAKQARNLGIKAQIVGADGWDGAVSVAGNDASAIEGVIFINQYSPDMESVQDIMKKYKEKFGTDINSFGINAYDSTMLLLQTIEKVGSLKASDIVKGIASTDYKGILGSISFDSNGDPIKEPVFVQIKNGQYTTYKR</sequence>
<evidence type="ECO:0000313" key="6">
    <source>
        <dbReference type="Proteomes" id="UP000284731"/>
    </source>
</evidence>
<reference evidence="5 6" key="1">
    <citation type="submission" date="2018-08" db="EMBL/GenBank/DDBJ databases">
        <title>A genome reference for cultivated species of the human gut microbiota.</title>
        <authorList>
            <person name="Zou Y."/>
            <person name="Xue W."/>
            <person name="Luo G."/>
        </authorList>
    </citation>
    <scope>NUCLEOTIDE SEQUENCE [LARGE SCALE GENOMIC DNA]</scope>
    <source>
        <strain evidence="5 6">AF18-46</strain>
    </source>
</reference>
<gene>
    <name evidence="5" type="ORF">DWX20_02235</name>
</gene>
<dbReference type="InterPro" id="IPR028082">
    <property type="entry name" value="Peripla_BP_I"/>
</dbReference>
<dbReference type="EMBL" id="QRWX01000001">
    <property type="protein sequence ID" value="RGT57889.1"/>
    <property type="molecule type" value="Genomic_DNA"/>
</dbReference>
<evidence type="ECO:0000256" key="1">
    <source>
        <dbReference type="ARBA" id="ARBA00010062"/>
    </source>
</evidence>
<evidence type="ECO:0000256" key="3">
    <source>
        <dbReference type="SAM" id="SignalP"/>
    </source>
</evidence>
<dbReference type="SUPFAM" id="SSF53822">
    <property type="entry name" value="Periplasmic binding protein-like I"/>
    <property type="match status" value="1"/>
</dbReference>
<dbReference type="CDD" id="cd06347">
    <property type="entry name" value="PBP1_ABC_LivK_ligand_binding-like"/>
    <property type="match status" value="1"/>
</dbReference>
<evidence type="ECO:0000259" key="4">
    <source>
        <dbReference type="Pfam" id="PF13458"/>
    </source>
</evidence>
<dbReference type="InterPro" id="IPR028081">
    <property type="entry name" value="Leu-bd"/>
</dbReference>
<feature type="domain" description="Leucine-binding protein" evidence="4">
    <location>
        <begin position="50"/>
        <end position="384"/>
    </location>
</feature>
<evidence type="ECO:0000313" key="5">
    <source>
        <dbReference type="EMBL" id="RGT57889.1"/>
    </source>
</evidence>
<dbReference type="Proteomes" id="UP000284731">
    <property type="component" value="Unassembled WGS sequence"/>
</dbReference>
<evidence type="ECO:0000256" key="2">
    <source>
        <dbReference type="ARBA" id="ARBA00022729"/>
    </source>
</evidence>
<dbReference type="InterPro" id="IPR051010">
    <property type="entry name" value="BCAA_transport"/>
</dbReference>
<proteinExistence type="inferred from homology"/>
<feature type="chain" id="PRO_5038989486" evidence="3">
    <location>
        <begin position="22"/>
        <end position="391"/>
    </location>
</feature>
<dbReference type="PROSITE" id="PS51257">
    <property type="entry name" value="PROKAR_LIPOPROTEIN"/>
    <property type="match status" value="1"/>
</dbReference>